<keyword evidence="1" id="KW-0805">Transcription regulation</keyword>
<dbReference type="SMART" id="SM00345">
    <property type="entry name" value="HTH_GNTR"/>
    <property type="match status" value="1"/>
</dbReference>
<dbReference type="InterPro" id="IPR011711">
    <property type="entry name" value="GntR_C"/>
</dbReference>
<keyword evidence="3" id="KW-0804">Transcription</keyword>
<evidence type="ECO:0000313" key="6">
    <source>
        <dbReference type="EMBL" id="MBY8885801.1"/>
    </source>
</evidence>
<sequence>MDNGQRNADEHGQRNADKHGQRNEERPVEHDPRRSGAEARPRVPGQAGPGAAPRRHSLRDQVLGALRSALVTGEMRPGAVYSAPVLAERFDVSATPVREAMQQLVREGAVEVVHNRGFRVAERTGHDLAQLAEVRALIEVPVVLELARTVCAGRWEALRPLAQASVRAAADGDRAAYAEADRAFHRALLALSGNAQLVTIAEELHRRAQWPAADGGAPHPAGLLADATEHEVLLDALIRGDLPTVESLIREHFSGSAWA</sequence>
<dbReference type="SUPFAM" id="SSF46785">
    <property type="entry name" value="Winged helix' DNA-binding domain"/>
    <property type="match status" value="1"/>
</dbReference>
<evidence type="ECO:0000256" key="4">
    <source>
        <dbReference type="SAM" id="MobiDB-lite"/>
    </source>
</evidence>
<dbReference type="Pfam" id="PF00392">
    <property type="entry name" value="GntR"/>
    <property type="match status" value="1"/>
</dbReference>
<feature type="compositionally biased region" description="Basic and acidic residues" evidence="4">
    <location>
        <begin position="7"/>
        <end position="41"/>
    </location>
</feature>
<proteinExistence type="predicted"/>
<protein>
    <submittedName>
        <fullName evidence="6">GntR family transcriptional regulator</fullName>
    </submittedName>
</protein>
<dbReference type="Gene3D" id="1.20.120.530">
    <property type="entry name" value="GntR ligand-binding domain-like"/>
    <property type="match status" value="1"/>
</dbReference>
<evidence type="ECO:0000259" key="5">
    <source>
        <dbReference type="PROSITE" id="PS50949"/>
    </source>
</evidence>
<dbReference type="EMBL" id="JAINVZ010000007">
    <property type="protein sequence ID" value="MBY8885801.1"/>
    <property type="molecule type" value="Genomic_DNA"/>
</dbReference>
<dbReference type="Proteomes" id="UP001198565">
    <property type="component" value="Unassembled WGS sequence"/>
</dbReference>
<dbReference type="InterPro" id="IPR008920">
    <property type="entry name" value="TF_FadR/GntR_C"/>
</dbReference>
<organism evidence="6 7">
    <name type="scientific">Streptantibioticus parmotrematis</name>
    <dbReference type="NCBI Taxonomy" id="2873249"/>
    <lineage>
        <taxon>Bacteria</taxon>
        <taxon>Bacillati</taxon>
        <taxon>Actinomycetota</taxon>
        <taxon>Actinomycetes</taxon>
        <taxon>Kitasatosporales</taxon>
        <taxon>Streptomycetaceae</taxon>
        <taxon>Streptantibioticus</taxon>
    </lineage>
</organism>
<dbReference type="SMART" id="SM00895">
    <property type="entry name" value="FCD"/>
    <property type="match status" value="1"/>
</dbReference>
<accession>A0ABS7QRI2</accession>
<dbReference type="PANTHER" id="PTHR43537:SF45">
    <property type="entry name" value="GNTR FAMILY REGULATORY PROTEIN"/>
    <property type="match status" value="1"/>
</dbReference>
<dbReference type="Gene3D" id="1.10.10.10">
    <property type="entry name" value="Winged helix-like DNA-binding domain superfamily/Winged helix DNA-binding domain"/>
    <property type="match status" value="1"/>
</dbReference>
<evidence type="ECO:0000313" key="7">
    <source>
        <dbReference type="Proteomes" id="UP001198565"/>
    </source>
</evidence>
<keyword evidence="2" id="KW-0238">DNA-binding</keyword>
<dbReference type="CDD" id="cd07377">
    <property type="entry name" value="WHTH_GntR"/>
    <property type="match status" value="1"/>
</dbReference>
<reference evidence="6 7" key="1">
    <citation type="submission" date="2021-08" db="EMBL/GenBank/DDBJ databases">
        <title>Streptomyces sp. PTM05 isolated from lichen.</title>
        <authorList>
            <person name="Somphong A."/>
            <person name="Phongsopitanun W."/>
            <person name="Tanasupawat S."/>
        </authorList>
    </citation>
    <scope>NUCLEOTIDE SEQUENCE [LARGE SCALE GENOMIC DNA]</scope>
    <source>
        <strain evidence="6 7">Ptm05</strain>
    </source>
</reference>
<feature type="domain" description="HTH gntR-type" evidence="5">
    <location>
        <begin position="56"/>
        <end position="123"/>
    </location>
</feature>
<dbReference type="InterPro" id="IPR036390">
    <property type="entry name" value="WH_DNA-bd_sf"/>
</dbReference>
<evidence type="ECO:0000256" key="2">
    <source>
        <dbReference type="ARBA" id="ARBA00023125"/>
    </source>
</evidence>
<dbReference type="InterPro" id="IPR000524">
    <property type="entry name" value="Tscrpt_reg_HTH_GntR"/>
</dbReference>
<dbReference type="Pfam" id="PF07729">
    <property type="entry name" value="FCD"/>
    <property type="match status" value="1"/>
</dbReference>
<evidence type="ECO:0000256" key="3">
    <source>
        <dbReference type="ARBA" id="ARBA00023163"/>
    </source>
</evidence>
<feature type="region of interest" description="Disordered" evidence="4">
    <location>
        <begin position="1"/>
        <end position="57"/>
    </location>
</feature>
<comment type="caution">
    <text evidence="6">The sequence shown here is derived from an EMBL/GenBank/DDBJ whole genome shotgun (WGS) entry which is preliminary data.</text>
</comment>
<keyword evidence="7" id="KW-1185">Reference proteome</keyword>
<dbReference type="PANTHER" id="PTHR43537">
    <property type="entry name" value="TRANSCRIPTIONAL REGULATOR, GNTR FAMILY"/>
    <property type="match status" value="1"/>
</dbReference>
<name>A0ABS7QRI2_9ACTN</name>
<dbReference type="InterPro" id="IPR036388">
    <property type="entry name" value="WH-like_DNA-bd_sf"/>
</dbReference>
<evidence type="ECO:0000256" key="1">
    <source>
        <dbReference type="ARBA" id="ARBA00023015"/>
    </source>
</evidence>
<gene>
    <name evidence="6" type="ORF">K7472_13190</name>
</gene>
<dbReference type="PROSITE" id="PS50949">
    <property type="entry name" value="HTH_GNTR"/>
    <property type="match status" value="1"/>
</dbReference>
<dbReference type="SUPFAM" id="SSF48008">
    <property type="entry name" value="GntR ligand-binding domain-like"/>
    <property type="match status" value="1"/>
</dbReference>